<dbReference type="EMBL" id="JH431850">
    <property type="status" value="NOT_ANNOTATED_CDS"/>
    <property type="molecule type" value="Genomic_DNA"/>
</dbReference>
<feature type="region of interest" description="Disordered" evidence="7">
    <location>
        <begin position="1"/>
        <end position="22"/>
    </location>
</feature>
<feature type="region of interest" description="Disordered" evidence="7">
    <location>
        <begin position="321"/>
        <end position="351"/>
    </location>
</feature>
<evidence type="ECO:0000256" key="7">
    <source>
        <dbReference type="SAM" id="MobiDB-lite"/>
    </source>
</evidence>
<feature type="region of interest" description="Disordered" evidence="7">
    <location>
        <begin position="575"/>
        <end position="598"/>
    </location>
</feature>
<comment type="subcellular location">
    <subcellularLocation>
        <location evidence="1">Nucleus</location>
    </subcellularLocation>
</comment>
<dbReference type="GO" id="GO:0005634">
    <property type="term" value="C:nucleus"/>
    <property type="evidence" value="ECO:0007669"/>
    <property type="project" value="UniProtKB-SubCell"/>
</dbReference>
<accession>T1J561</accession>
<evidence type="ECO:0000313" key="9">
    <source>
        <dbReference type="EnsemblMetazoa" id="SMAR008759-PA"/>
    </source>
</evidence>
<dbReference type="SMART" id="SM00536">
    <property type="entry name" value="AXH"/>
    <property type="match status" value="1"/>
</dbReference>
<feature type="compositionally biased region" description="Low complexity" evidence="7">
    <location>
        <begin position="36"/>
        <end position="53"/>
    </location>
</feature>
<dbReference type="PANTHER" id="PTHR13392:SF13">
    <property type="entry name" value="AXH DOMAIN-CONTAINING PROTEIN"/>
    <property type="match status" value="1"/>
</dbReference>
<feature type="region of interest" description="Disordered" evidence="7">
    <location>
        <begin position="36"/>
        <end position="71"/>
    </location>
</feature>
<evidence type="ECO:0000256" key="4">
    <source>
        <dbReference type="ARBA" id="ARBA00023125"/>
    </source>
</evidence>
<reference evidence="10" key="1">
    <citation type="submission" date="2011-05" db="EMBL/GenBank/DDBJ databases">
        <authorList>
            <person name="Richards S.R."/>
            <person name="Qu J."/>
            <person name="Jiang H."/>
            <person name="Jhangiani S.N."/>
            <person name="Agravi P."/>
            <person name="Goodspeed R."/>
            <person name="Gross S."/>
            <person name="Mandapat C."/>
            <person name="Jackson L."/>
            <person name="Mathew T."/>
            <person name="Pu L."/>
            <person name="Thornton R."/>
            <person name="Saada N."/>
            <person name="Wilczek-Boney K.B."/>
            <person name="Lee S."/>
            <person name="Kovar C."/>
            <person name="Wu Y."/>
            <person name="Scherer S.E."/>
            <person name="Worley K.C."/>
            <person name="Muzny D.M."/>
            <person name="Gibbs R."/>
        </authorList>
    </citation>
    <scope>NUCLEOTIDE SEQUENCE</scope>
    <source>
        <strain evidence="10">Brora</strain>
    </source>
</reference>
<evidence type="ECO:0000256" key="1">
    <source>
        <dbReference type="ARBA" id="ARBA00004123"/>
    </source>
</evidence>
<keyword evidence="4" id="KW-0238">DNA-binding</keyword>
<name>T1J561_STRMM</name>
<evidence type="ECO:0000256" key="2">
    <source>
        <dbReference type="ARBA" id="ARBA00022491"/>
    </source>
</evidence>
<dbReference type="GO" id="GO:0003677">
    <property type="term" value="F:DNA binding"/>
    <property type="evidence" value="ECO:0007669"/>
    <property type="project" value="UniProtKB-KW"/>
</dbReference>
<keyword evidence="10" id="KW-1185">Reference proteome</keyword>
<dbReference type="InterPro" id="IPR036096">
    <property type="entry name" value="Ataxin_AXH_dom_sf"/>
</dbReference>
<dbReference type="SUPFAM" id="SSF102031">
    <property type="entry name" value="AXH domain"/>
    <property type="match status" value="1"/>
</dbReference>
<dbReference type="Gene3D" id="2.170.16.10">
    <property type="entry name" value="Hedgehog/Intein (Hint) domain"/>
    <property type="match status" value="1"/>
</dbReference>
<dbReference type="InterPro" id="IPR043404">
    <property type="entry name" value="ATAXIN1-like"/>
</dbReference>
<dbReference type="EnsemblMetazoa" id="SMAR008759-RA">
    <property type="protein sequence ID" value="SMAR008759-PA"/>
    <property type="gene ID" value="SMAR008759"/>
</dbReference>
<organism evidence="9 10">
    <name type="scientific">Strigamia maritima</name>
    <name type="common">European centipede</name>
    <name type="synonym">Geophilus maritimus</name>
    <dbReference type="NCBI Taxonomy" id="126957"/>
    <lineage>
        <taxon>Eukaryota</taxon>
        <taxon>Metazoa</taxon>
        <taxon>Ecdysozoa</taxon>
        <taxon>Arthropoda</taxon>
        <taxon>Myriapoda</taxon>
        <taxon>Chilopoda</taxon>
        <taxon>Pleurostigmophora</taxon>
        <taxon>Geophilomorpha</taxon>
        <taxon>Linotaeniidae</taxon>
        <taxon>Strigamia</taxon>
    </lineage>
</organism>
<sequence>MNGPERPIMTGTTNGGGIGSEGRAWLNDVTALVSATAANNNNNPGSNPHHSASLNSPRLHEPPPLLRAAASSSLFRPPISLSSAQDYSPSSSAHLYQQFPALHGTPSYYPPPPTASHGQTLPPPAINPYSYYPLQFSPRGYPSPPTASIIPRPFPQLESYHSSVLAGMGSHPRSAFLPSQYSSSLNPSSSSPNETASFALIPPRTHTTYGQVQYPSAESESHSPSKEGGRHKTSSSTSSLSVASRLGSRSETMSSGKNCSPGLVVVDKRDLSPHFRESLSSLSREQMQQMSYRVPSGKEGSLKHRILTRPPDIHIEHSALSAEKSPDMCKDSSPKQLKLPAASPATTSLSMPCTPLRTTAWRSPPPPPMSAGATPLRYPAHFVKGSIIQLANGELKSVEELRTEDFVQSADMSSDLKIDSSTVVRIEENAAANTSILGFSVGEQRVQVTVEAALEHPFFVFGQGWSSCLPDRTQQRYNLQCKKLQVGDVCISLTHRDQQQQQQQQQQSTRSVASLIRPPTDACARLMVPTKANDNCTSGVVTTHSIETQTQTLSSGGAAQITSCRPNAACFFPPPASVSGSQPASLPRKRRWSAPDKVAEEFIPRTKFS</sequence>
<evidence type="ECO:0000259" key="8">
    <source>
        <dbReference type="PROSITE" id="PS51148"/>
    </source>
</evidence>
<dbReference type="HOGENOM" id="CLU_448585_0_0_1"/>
<evidence type="ECO:0000256" key="6">
    <source>
        <dbReference type="ARBA" id="ARBA00023242"/>
    </source>
</evidence>
<dbReference type="GO" id="GO:0003723">
    <property type="term" value="F:RNA binding"/>
    <property type="evidence" value="ECO:0007669"/>
    <property type="project" value="InterPro"/>
</dbReference>
<reference evidence="9" key="2">
    <citation type="submission" date="2015-02" db="UniProtKB">
        <authorList>
            <consortium name="EnsemblMetazoa"/>
        </authorList>
    </citation>
    <scope>IDENTIFICATION</scope>
</reference>
<evidence type="ECO:0000256" key="3">
    <source>
        <dbReference type="ARBA" id="ARBA00023015"/>
    </source>
</evidence>
<dbReference type="Proteomes" id="UP000014500">
    <property type="component" value="Unassembled WGS sequence"/>
</dbReference>
<feature type="compositionally biased region" description="Low complexity" evidence="7">
    <location>
        <begin position="234"/>
        <end position="250"/>
    </location>
</feature>
<dbReference type="InterPro" id="IPR003652">
    <property type="entry name" value="Ataxin_AXH_dom"/>
</dbReference>
<dbReference type="eggNOG" id="KOG4053">
    <property type="taxonomic scope" value="Eukaryota"/>
</dbReference>
<keyword evidence="3" id="KW-0805">Transcription regulation</keyword>
<dbReference type="GO" id="GO:0006355">
    <property type="term" value="P:regulation of DNA-templated transcription"/>
    <property type="evidence" value="ECO:0007669"/>
    <property type="project" value="InterPro"/>
</dbReference>
<keyword evidence="6" id="KW-0539">Nucleus</keyword>
<dbReference type="PANTHER" id="PTHR13392">
    <property type="entry name" value="ATAXIN 1"/>
    <property type="match status" value="1"/>
</dbReference>
<dbReference type="Pfam" id="PF08517">
    <property type="entry name" value="AXH"/>
    <property type="match status" value="1"/>
</dbReference>
<feature type="compositionally biased region" description="Basic and acidic residues" evidence="7">
    <location>
        <begin position="219"/>
        <end position="230"/>
    </location>
</feature>
<dbReference type="PROSITE" id="PS51148">
    <property type="entry name" value="AXH"/>
    <property type="match status" value="1"/>
</dbReference>
<evidence type="ECO:0000256" key="5">
    <source>
        <dbReference type="ARBA" id="ARBA00023163"/>
    </source>
</evidence>
<feature type="compositionally biased region" description="Basic and acidic residues" evidence="7">
    <location>
        <begin position="324"/>
        <end position="333"/>
    </location>
</feature>
<protein>
    <recommendedName>
        <fullName evidence="8">AXH domain-containing protein</fullName>
    </recommendedName>
</protein>
<feature type="region of interest" description="Disordered" evidence="7">
    <location>
        <begin position="211"/>
        <end position="264"/>
    </location>
</feature>
<keyword evidence="2" id="KW-0678">Repressor</keyword>
<dbReference type="OMA" id="KANDNCT"/>
<proteinExistence type="predicted"/>
<dbReference type="AlphaFoldDB" id="T1J561"/>
<evidence type="ECO:0000313" key="10">
    <source>
        <dbReference type="Proteomes" id="UP000014500"/>
    </source>
</evidence>
<dbReference type="STRING" id="126957.T1J561"/>
<feature type="domain" description="AXH" evidence="8">
    <location>
        <begin position="370"/>
        <end position="501"/>
    </location>
</feature>
<keyword evidence="5" id="KW-0804">Transcription</keyword>